<keyword evidence="2" id="KW-1185">Reference proteome</keyword>
<gene>
    <name evidence="1" type="ORF">Premu_1090</name>
</gene>
<protein>
    <submittedName>
        <fullName evidence="1">Uncharacterized protein</fullName>
    </submittedName>
</protein>
<accession>F8N8G3</accession>
<organism evidence="1 2">
    <name type="scientific">Hallella multisaccharivorax DSM 17128</name>
    <dbReference type="NCBI Taxonomy" id="688246"/>
    <lineage>
        <taxon>Bacteria</taxon>
        <taxon>Pseudomonadati</taxon>
        <taxon>Bacteroidota</taxon>
        <taxon>Bacteroidia</taxon>
        <taxon>Bacteroidales</taxon>
        <taxon>Prevotellaceae</taxon>
        <taxon>Hallella</taxon>
    </lineage>
</organism>
<evidence type="ECO:0000313" key="2">
    <source>
        <dbReference type="Proteomes" id="UP000002772"/>
    </source>
</evidence>
<name>F8N8G3_9BACT</name>
<proteinExistence type="predicted"/>
<reference evidence="2" key="1">
    <citation type="journal article" date="2011" name="Stand. Genomic Sci.">
        <title>Non-contiguous finished genome sequence of the opportunistic oral pathogen Prevotella multisaccharivorax type strain (PPPA20).</title>
        <authorList>
            <person name="Pati A."/>
            <person name="Gronow S."/>
            <person name="Lu M."/>
            <person name="Lapidus A."/>
            <person name="Nolan M."/>
            <person name="Lucas S."/>
            <person name="Hammon N."/>
            <person name="Deshpande S."/>
            <person name="Cheng J.F."/>
            <person name="Tapia R."/>
            <person name="Han C."/>
            <person name="Goodwin L."/>
            <person name="Pitluck S."/>
            <person name="Liolios K."/>
            <person name="Pagani I."/>
            <person name="Mavromatis K."/>
            <person name="Mikhailova N."/>
            <person name="Huntemann M."/>
            <person name="Chen A."/>
            <person name="Palaniappan K."/>
            <person name="Land M."/>
            <person name="Hauser L."/>
            <person name="Detter J.C."/>
            <person name="Brambilla E.M."/>
            <person name="Rohde M."/>
            <person name="Goker M."/>
            <person name="Woyke T."/>
            <person name="Bristow J."/>
            <person name="Eisen J.A."/>
            <person name="Markowitz V."/>
            <person name="Hugenholtz P."/>
            <person name="Kyrpides N.C."/>
            <person name="Klenk H.P."/>
            <person name="Ivanova N."/>
        </authorList>
    </citation>
    <scope>NUCLEOTIDE SEQUENCE [LARGE SCALE GENOMIC DNA]</scope>
    <source>
        <strain evidence="2">DSM 17128</strain>
    </source>
</reference>
<evidence type="ECO:0000313" key="1">
    <source>
        <dbReference type="EMBL" id="EGN56530.1"/>
    </source>
</evidence>
<dbReference type="AlphaFoldDB" id="F8N8G3"/>
<dbReference type="HOGENOM" id="CLU_3187362_0_0_10"/>
<sequence length="46" mass="5657">MARFWTRKNEDHSKEEETMQSDDFLVRLYKKKNDKALEKPKIENTK</sequence>
<dbReference type="Proteomes" id="UP000002772">
    <property type="component" value="Unassembled WGS sequence"/>
</dbReference>
<dbReference type="EMBL" id="GL945017">
    <property type="protein sequence ID" value="EGN56530.1"/>
    <property type="molecule type" value="Genomic_DNA"/>
</dbReference>